<dbReference type="SUPFAM" id="SSF52540">
    <property type="entry name" value="P-loop containing nucleoside triphosphate hydrolases"/>
    <property type="match status" value="1"/>
</dbReference>
<dbReference type="GO" id="GO:0140664">
    <property type="term" value="F:ATP-dependent DNA damage sensor activity"/>
    <property type="evidence" value="ECO:0007669"/>
    <property type="project" value="InterPro"/>
</dbReference>
<dbReference type="SUPFAM" id="SSF48334">
    <property type="entry name" value="DNA repair protein MutS, domain III"/>
    <property type="match status" value="1"/>
</dbReference>
<dbReference type="AlphaFoldDB" id="A0AAN6REW8"/>
<dbReference type="InterPro" id="IPR007696">
    <property type="entry name" value="DNA_mismatch_repair_MutS_core"/>
</dbReference>
<dbReference type="SMART" id="SM00533">
    <property type="entry name" value="MUTSd"/>
    <property type="match status" value="1"/>
</dbReference>
<evidence type="ECO:0000256" key="1">
    <source>
        <dbReference type="ARBA" id="ARBA00004123"/>
    </source>
</evidence>
<dbReference type="FunFam" id="3.40.50.300:FF:001067">
    <property type="entry name" value="DNA mismatch repair protein MSH5"/>
    <property type="match status" value="1"/>
</dbReference>
<keyword evidence="15" id="KW-1185">Reference proteome</keyword>
<comment type="subcellular location">
    <subcellularLocation>
        <location evidence="2">Chromosome</location>
    </subcellularLocation>
    <subcellularLocation>
        <location evidence="1">Nucleus</location>
    </subcellularLocation>
</comment>
<accession>A0AAN6REW8</accession>
<dbReference type="Proteomes" id="UP001280581">
    <property type="component" value="Unassembled WGS sequence"/>
</dbReference>
<dbReference type="GO" id="GO:0005524">
    <property type="term" value="F:ATP binding"/>
    <property type="evidence" value="ECO:0007669"/>
    <property type="project" value="UniProtKB-KW"/>
</dbReference>
<feature type="compositionally biased region" description="Polar residues" evidence="12">
    <location>
        <begin position="45"/>
        <end position="57"/>
    </location>
</feature>
<evidence type="ECO:0000256" key="2">
    <source>
        <dbReference type="ARBA" id="ARBA00004286"/>
    </source>
</evidence>
<dbReference type="Gene3D" id="1.10.1420.10">
    <property type="match status" value="1"/>
</dbReference>
<dbReference type="InterPro" id="IPR027417">
    <property type="entry name" value="P-loop_NTPase"/>
</dbReference>
<evidence type="ECO:0000256" key="12">
    <source>
        <dbReference type="SAM" id="MobiDB-lite"/>
    </source>
</evidence>
<evidence type="ECO:0000313" key="15">
    <source>
        <dbReference type="Proteomes" id="UP001280581"/>
    </source>
</evidence>
<dbReference type="InterPro" id="IPR036187">
    <property type="entry name" value="DNA_mismatch_repair_MutS_sf"/>
</dbReference>
<feature type="region of interest" description="Disordered" evidence="12">
    <location>
        <begin position="1"/>
        <end position="60"/>
    </location>
</feature>
<protein>
    <recommendedName>
        <fullName evidence="10">DNA mismatch repair protein MSH5</fullName>
    </recommendedName>
    <alternativeName>
        <fullName evidence="11">MutS protein homolog 5</fullName>
    </alternativeName>
</protein>
<evidence type="ECO:0000259" key="13">
    <source>
        <dbReference type="PROSITE" id="PS00486"/>
    </source>
</evidence>
<dbReference type="GO" id="GO:0030983">
    <property type="term" value="F:mismatched DNA binding"/>
    <property type="evidence" value="ECO:0007669"/>
    <property type="project" value="InterPro"/>
</dbReference>
<dbReference type="GO" id="GO:0051026">
    <property type="term" value="P:chiasma assembly"/>
    <property type="evidence" value="ECO:0007669"/>
    <property type="project" value="TreeGrafter"/>
</dbReference>
<evidence type="ECO:0000256" key="4">
    <source>
        <dbReference type="ARBA" id="ARBA00022454"/>
    </source>
</evidence>
<dbReference type="GO" id="GO:0005634">
    <property type="term" value="C:nucleus"/>
    <property type="evidence" value="ECO:0007669"/>
    <property type="project" value="UniProtKB-SubCell"/>
</dbReference>
<dbReference type="InterPro" id="IPR000432">
    <property type="entry name" value="DNA_mismatch_repair_MutS_C"/>
</dbReference>
<reference evidence="14 15" key="1">
    <citation type="submission" date="2021-02" db="EMBL/GenBank/DDBJ databases">
        <title>Genome assembly of Pseudopithomyces chartarum.</title>
        <authorList>
            <person name="Jauregui R."/>
            <person name="Singh J."/>
            <person name="Voisey C."/>
        </authorList>
    </citation>
    <scope>NUCLEOTIDE SEQUENCE [LARGE SCALE GENOMIC DNA]</scope>
    <source>
        <strain evidence="14 15">AGR01</strain>
    </source>
</reference>
<dbReference type="CDD" id="cd03281">
    <property type="entry name" value="ABC_MSH5_euk"/>
    <property type="match status" value="1"/>
</dbReference>
<keyword evidence="6" id="KW-0067">ATP-binding</keyword>
<evidence type="ECO:0000256" key="10">
    <source>
        <dbReference type="ARBA" id="ARBA00073549"/>
    </source>
</evidence>
<dbReference type="GO" id="GO:0005694">
    <property type="term" value="C:chromosome"/>
    <property type="evidence" value="ECO:0007669"/>
    <property type="project" value="UniProtKB-SubCell"/>
</dbReference>
<keyword evidence="9" id="KW-0469">Meiosis</keyword>
<keyword evidence="8" id="KW-0539">Nucleus</keyword>
<evidence type="ECO:0000256" key="5">
    <source>
        <dbReference type="ARBA" id="ARBA00022741"/>
    </source>
</evidence>
<evidence type="ECO:0000256" key="3">
    <source>
        <dbReference type="ARBA" id="ARBA00006271"/>
    </source>
</evidence>
<dbReference type="Gene3D" id="3.40.50.300">
    <property type="entry name" value="P-loop containing nucleotide triphosphate hydrolases"/>
    <property type="match status" value="1"/>
</dbReference>
<keyword evidence="7" id="KW-0238">DNA-binding</keyword>
<name>A0AAN6REW8_9PLEO</name>
<keyword evidence="5" id="KW-0547">Nucleotide-binding</keyword>
<comment type="caution">
    <text evidence="14">The sequence shown here is derived from an EMBL/GenBank/DDBJ whole genome shotgun (WGS) entry which is preliminary data.</text>
</comment>
<dbReference type="PROSITE" id="PS00486">
    <property type="entry name" value="DNA_MISMATCH_REPAIR_2"/>
    <property type="match status" value="1"/>
</dbReference>
<feature type="compositionally biased region" description="Low complexity" evidence="12">
    <location>
        <begin position="32"/>
        <end position="44"/>
    </location>
</feature>
<evidence type="ECO:0000256" key="7">
    <source>
        <dbReference type="ARBA" id="ARBA00023125"/>
    </source>
</evidence>
<evidence type="ECO:0000256" key="11">
    <source>
        <dbReference type="ARBA" id="ARBA00077470"/>
    </source>
</evidence>
<evidence type="ECO:0000256" key="8">
    <source>
        <dbReference type="ARBA" id="ARBA00023242"/>
    </source>
</evidence>
<dbReference type="Pfam" id="PF00488">
    <property type="entry name" value="MutS_V"/>
    <property type="match status" value="1"/>
</dbReference>
<evidence type="ECO:0000313" key="14">
    <source>
        <dbReference type="EMBL" id="KAK3203917.1"/>
    </source>
</evidence>
<organism evidence="14 15">
    <name type="scientific">Pseudopithomyces chartarum</name>
    <dbReference type="NCBI Taxonomy" id="1892770"/>
    <lineage>
        <taxon>Eukaryota</taxon>
        <taxon>Fungi</taxon>
        <taxon>Dikarya</taxon>
        <taxon>Ascomycota</taxon>
        <taxon>Pezizomycotina</taxon>
        <taxon>Dothideomycetes</taxon>
        <taxon>Pleosporomycetidae</taxon>
        <taxon>Pleosporales</taxon>
        <taxon>Massarineae</taxon>
        <taxon>Didymosphaeriaceae</taxon>
        <taxon>Pseudopithomyces</taxon>
    </lineage>
</organism>
<keyword evidence="4" id="KW-0158">Chromosome</keyword>
<evidence type="ECO:0000256" key="9">
    <source>
        <dbReference type="ARBA" id="ARBA00023254"/>
    </source>
</evidence>
<gene>
    <name evidence="14" type="ORF">GRF29_106g992292</name>
</gene>
<dbReference type="Pfam" id="PF05192">
    <property type="entry name" value="MutS_III"/>
    <property type="match status" value="1"/>
</dbReference>
<dbReference type="SMART" id="SM00534">
    <property type="entry name" value="MUTSac"/>
    <property type="match status" value="1"/>
</dbReference>
<comment type="similarity">
    <text evidence="3">Belongs to the DNA mismatch repair MutS family.</text>
</comment>
<dbReference type="EMBL" id="WVTA01000010">
    <property type="protein sequence ID" value="KAK3203917.1"/>
    <property type="molecule type" value="Genomic_DNA"/>
</dbReference>
<dbReference type="PANTHER" id="PTHR11361:SF20">
    <property type="entry name" value="MUTS PROTEIN HOMOLOG 5"/>
    <property type="match status" value="1"/>
</dbReference>
<dbReference type="InterPro" id="IPR045076">
    <property type="entry name" value="MutS"/>
</dbReference>
<sequence length="909" mass="100373">MPTDRLKPQLRSKGSRGSSRAASVPSTFQRASPRSIGGSSRPSPQIRTFTTPQPQSREPSRILGVLSQEHCTDSDLDDDTLNEIIMAVDLGTKGSVGCSYYVARDEAMYFMEDVKLGDINIVDALVLVSTRIDDTAIEVLESLAEDRFSLPFLLEVRPPGEFAFETAKGKLATLRLANTYVPQVNFVVPSDPGPLGEESLEDAPGQQNRLLYLGGLIDLESRLTIGCAGALLSYLQRRRAAAYLPGDQASLNMFRVSTLQMFNLHDTMLINQDTLRSLQIMENESHPNTHNQGPTKTSSGSKEGLSVFGLFLHLARTSQGKHLLRQCFLRPIMNLHTINERLNAIETFIRPENLASLEAMIKSLKSIGNMRTTMIGLRKGTTTGSKKSGYSASSNLWTSIRRFAFHALKIKETFPEIIGSECLDIRTKFFEHLEGYHLAQVGRKISDTVDLEKSADECRTVILEGFDAELDNMKRTFAGLDDLLGTVARSLSEKLPATFQATLNVLYFPQIGFLITVPLDSETDEPVYHEDSWEHMFSTEDQVYFKNSQMREMDGHFGDLYGIISDREIEISHELAQYVLQYEEFLTRASDVCGELDSILALAQAARLYKLCRPKVSEDNIIQIVGGRHILQELNVCSFVPNDTFLVGGPSIGQEHHMHLPGDNQSIGPSALILTGPNYSGKSVYLKQVALIVYMAHIGSYVPAESAQIGLTDRVLSRVTTRETVSRMQSAFMIDLQQISQALSLATSRSLLIIDEFGKGTDSSDGAGLACAVFNHLVSMGNVRPKVIAATHFHEIFENRLLEESQLLALGHMQVKIDENAPEKDSQVAYLYNLCEGRSNSSFGTSCAAINGVPMEIVQRADDLISMALQGKDLIAACSVMPRTEAQELEEAHASLQEEIVPDWAGTLG</sequence>
<dbReference type="PANTHER" id="PTHR11361">
    <property type="entry name" value="DNA MISMATCH REPAIR PROTEIN MUTS FAMILY MEMBER"/>
    <property type="match status" value="1"/>
</dbReference>
<feature type="domain" description="DNA mismatch repair proteins mutS family" evidence="13">
    <location>
        <begin position="750"/>
        <end position="766"/>
    </location>
</feature>
<evidence type="ECO:0000256" key="6">
    <source>
        <dbReference type="ARBA" id="ARBA00022840"/>
    </source>
</evidence>
<dbReference type="GO" id="GO:0006298">
    <property type="term" value="P:mismatch repair"/>
    <property type="evidence" value="ECO:0007669"/>
    <property type="project" value="InterPro"/>
</dbReference>
<proteinExistence type="inferred from homology"/>